<keyword evidence="10" id="KW-1185">Reference proteome</keyword>
<dbReference type="PANTHER" id="PTHR43406">
    <property type="entry name" value="TRYPTOPHAN SYNTHASE, ALPHA CHAIN"/>
    <property type="match status" value="1"/>
</dbReference>
<accession>A0A7W3JSB9</accession>
<comment type="caution">
    <text evidence="9">The sequence shown here is derived from an EMBL/GenBank/DDBJ whole genome shotgun (WGS) entry which is preliminary data.</text>
</comment>
<protein>
    <recommendedName>
        <fullName evidence="3">tryptophan synthase</fullName>
        <ecNumber evidence="3">4.2.1.20</ecNumber>
    </recommendedName>
</protein>
<proteinExistence type="predicted"/>
<dbReference type="Pfam" id="PF00290">
    <property type="entry name" value="Trp_syntA"/>
    <property type="match status" value="1"/>
</dbReference>
<dbReference type="Gene3D" id="3.20.20.70">
    <property type="entry name" value="Aldolase class I"/>
    <property type="match status" value="1"/>
</dbReference>
<evidence type="ECO:0000256" key="4">
    <source>
        <dbReference type="ARBA" id="ARBA00022605"/>
    </source>
</evidence>
<organism evidence="9 10">
    <name type="scientific">Alpinimonas psychrophila</name>
    <dbReference type="NCBI Taxonomy" id="748908"/>
    <lineage>
        <taxon>Bacteria</taxon>
        <taxon>Bacillati</taxon>
        <taxon>Actinomycetota</taxon>
        <taxon>Actinomycetes</taxon>
        <taxon>Micrococcales</taxon>
        <taxon>Microbacteriaceae</taxon>
        <taxon>Alpinimonas</taxon>
    </lineage>
</organism>
<keyword evidence="5" id="KW-0822">Tryptophan biosynthesis</keyword>
<evidence type="ECO:0000256" key="1">
    <source>
        <dbReference type="ARBA" id="ARBA00004733"/>
    </source>
</evidence>
<comment type="subunit">
    <text evidence="2">Tetramer of two alpha and two beta chains.</text>
</comment>
<evidence type="ECO:0000313" key="10">
    <source>
        <dbReference type="Proteomes" id="UP000524237"/>
    </source>
</evidence>
<dbReference type="InterPro" id="IPR002028">
    <property type="entry name" value="Trp_synthase_suA"/>
</dbReference>
<gene>
    <name evidence="9" type="ORF">FB555_000346</name>
</gene>
<dbReference type="InterPro" id="IPR013785">
    <property type="entry name" value="Aldolase_TIM"/>
</dbReference>
<dbReference type="GO" id="GO:0005829">
    <property type="term" value="C:cytosol"/>
    <property type="evidence" value="ECO:0007669"/>
    <property type="project" value="TreeGrafter"/>
</dbReference>
<dbReference type="Proteomes" id="UP000524237">
    <property type="component" value="Unassembled WGS sequence"/>
</dbReference>
<dbReference type="UniPathway" id="UPA00035">
    <property type="reaction ID" value="UER00044"/>
</dbReference>
<evidence type="ECO:0000256" key="5">
    <source>
        <dbReference type="ARBA" id="ARBA00022822"/>
    </source>
</evidence>
<evidence type="ECO:0000256" key="2">
    <source>
        <dbReference type="ARBA" id="ARBA00011270"/>
    </source>
</evidence>
<evidence type="ECO:0000256" key="6">
    <source>
        <dbReference type="ARBA" id="ARBA00023141"/>
    </source>
</evidence>
<dbReference type="EC" id="4.2.1.20" evidence="3"/>
<dbReference type="AlphaFoldDB" id="A0A7W3JSB9"/>
<keyword evidence="6" id="KW-0057">Aromatic amino acid biosynthesis</keyword>
<evidence type="ECO:0000313" key="9">
    <source>
        <dbReference type="EMBL" id="MBA8828275.1"/>
    </source>
</evidence>
<dbReference type="SUPFAM" id="SSF51366">
    <property type="entry name" value="Ribulose-phoshate binding barrel"/>
    <property type="match status" value="1"/>
</dbReference>
<dbReference type="InterPro" id="IPR011060">
    <property type="entry name" value="RibuloseP-bd_barrel"/>
</dbReference>
<evidence type="ECO:0000256" key="3">
    <source>
        <dbReference type="ARBA" id="ARBA00012043"/>
    </source>
</evidence>
<comment type="pathway">
    <text evidence="1">Amino-acid biosynthesis; L-tryptophan biosynthesis; L-tryptophan from chorismate: step 5/5.</text>
</comment>
<comment type="catalytic activity">
    <reaction evidence="8">
        <text>(1S,2R)-1-C-(indol-3-yl)glycerol 3-phosphate + L-serine = D-glyceraldehyde 3-phosphate + L-tryptophan + H2O</text>
        <dbReference type="Rhea" id="RHEA:10532"/>
        <dbReference type="ChEBI" id="CHEBI:15377"/>
        <dbReference type="ChEBI" id="CHEBI:33384"/>
        <dbReference type="ChEBI" id="CHEBI:57912"/>
        <dbReference type="ChEBI" id="CHEBI:58866"/>
        <dbReference type="ChEBI" id="CHEBI:59776"/>
        <dbReference type="EC" id="4.2.1.20"/>
    </reaction>
</comment>
<keyword evidence="7 9" id="KW-0456">Lyase</keyword>
<evidence type="ECO:0000256" key="7">
    <source>
        <dbReference type="ARBA" id="ARBA00023239"/>
    </source>
</evidence>
<sequence>MPGPAPALDGPLIQAAASQISRGITTVAEALKLAAESRNSPDDTIVALAYASTFDTMTVEDFIDALHLADIDALLLPQHPVSEQLRIGLLAKSVGIEPFIFLHLEEDLSKLAATDIEEPVIYLQSSDLQTGGEFNSAKALERLDELAAAFGEKPYAVCVGFGVRGFSEAQTLMSAGADGVIIGTRLVAAVAIDIDSVVAIVDEVAPALVRRLAVDA</sequence>
<name>A0A7W3JSB9_9MICO</name>
<reference evidence="9 10" key="1">
    <citation type="submission" date="2020-07" db="EMBL/GenBank/DDBJ databases">
        <title>Sequencing the genomes of 1000 actinobacteria strains.</title>
        <authorList>
            <person name="Klenk H.-P."/>
        </authorList>
    </citation>
    <scope>NUCLEOTIDE SEQUENCE [LARGE SCALE GENOMIC DNA]</scope>
    <source>
        <strain evidence="9 10">DSM 23737</strain>
    </source>
</reference>
<dbReference type="GO" id="GO:0004834">
    <property type="term" value="F:tryptophan synthase activity"/>
    <property type="evidence" value="ECO:0007669"/>
    <property type="project" value="UniProtKB-EC"/>
</dbReference>
<evidence type="ECO:0000256" key="8">
    <source>
        <dbReference type="ARBA" id="ARBA00049047"/>
    </source>
</evidence>
<dbReference type="EMBL" id="JACGWU010000001">
    <property type="protein sequence ID" value="MBA8828275.1"/>
    <property type="molecule type" value="Genomic_DNA"/>
</dbReference>
<dbReference type="PANTHER" id="PTHR43406:SF1">
    <property type="entry name" value="TRYPTOPHAN SYNTHASE ALPHA CHAIN, CHLOROPLASTIC"/>
    <property type="match status" value="1"/>
</dbReference>
<keyword evidence="4" id="KW-0028">Amino-acid biosynthesis</keyword>